<dbReference type="Proteomes" id="UP000465031">
    <property type="component" value="Chromosome"/>
</dbReference>
<evidence type="ECO:0000313" key="2">
    <source>
        <dbReference type="EMBL" id="KZX21230.1"/>
    </source>
</evidence>
<evidence type="ECO:0000313" key="3">
    <source>
        <dbReference type="EMBL" id="QHC56817.1"/>
    </source>
</evidence>
<dbReference type="EMBL" id="CP047186">
    <property type="protein sequence ID" value="QHC56817.1"/>
    <property type="molecule type" value="Genomic_DNA"/>
</dbReference>
<dbReference type="KEGG" id="rte:GSU10_15055"/>
<dbReference type="InterPro" id="IPR036390">
    <property type="entry name" value="WH_DNA-bd_sf"/>
</dbReference>
<reference evidence="2 4" key="1">
    <citation type="submission" date="2015-08" db="EMBL/GenBank/DDBJ databases">
        <title>Draft Genome Sequence of Rathayibacter sp. Strain VKM Ac-2596 Isolated from Leaf Gall Induced by Plant-Parasitic Nematodes.</title>
        <authorList>
            <person name="Vasilenko O.V."/>
            <person name="Starodumova I.P."/>
            <person name="Tarlachkov S.V."/>
            <person name="Dorofeeva L.V."/>
            <person name="Evtushenko L.I."/>
        </authorList>
    </citation>
    <scope>NUCLEOTIDE SEQUENCE [LARGE SCALE GENOMIC DNA]</scope>
    <source>
        <strain evidence="2 4">VKM Ac-2596</strain>
    </source>
</reference>
<accession>A0A162FY25</accession>
<evidence type="ECO:0000313" key="5">
    <source>
        <dbReference type="Proteomes" id="UP000465031"/>
    </source>
</evidence>
<sequence>MKGNELAWRTLADQALEGRRRWNNVGDIASDAGAPTSTASLALERLESIGAITRYRRGGRGFAEQQAERLPTLTRTTDISAPGAGCAAPTTAGSVSSTSA</sequence>
<keyword evidence="4" id="KW-1185">Reference proteome</keyword>
<dbReference type="OrthoDB" id="5059533at2"/>
<dbReference type="SUPFAM" id="SSF46785">
    <property type="entry name" value="Winged helix' DNA-binding domain"/>
    <property type="match status" value="1"/>
</dbReference>
<dbReference type="EMBL" id="LIIN01000048">
    <property type="protein sequence ID" value="KZX21230.1"/>
    <property type="molecule type" value="Genomic_DNA"/>
</dbReference>
<dbReference type="AlphaFoldDB" id="A0A162FY25"/>
<evidence type="ECO:0000313" key="4">
    <source>
        <dbReference type="Proteomes" id="UP000076717"/>
    </source>
</evidence>
<name>A0A162FY25_9MICO</name>
<dbReference type="Proteomes" id="UP000076717">
    <property type="component" value="Unassembled WGS sequence"/>
</dbReference>
<gene>
    <name evidence="2" type="ORF">ACH61_01645</name>
    <name evidence="3" type="ORF">GSU10_15055</name>
</gene>
<proteinExistence type="predicted"/>
<protein>
    <submittedName>
        <fullName evidence="2">Uncharacterized protein</fullName>
    </submittedName>
</protein>
<dbReference type="RefSeq" id="WP_132504591.1">
    <property type="nucleotide sequence ID" value="NZ_CP047186.1"/>
</dbReference>
<evidence type="ECO:0000256" key="1">
    <source>
        <dbReference type="SAM" id="MobiDB-lite"/>
    </source>
</evidence>
<feature type="compositionally biased region" description="Low complexity" evidence="1">
    <location>
        <begin position="81"/>
        <end position="93"/>
    </location>
</feature>
<reference evidence="5" key="3">
    <citation type="submission" date="2019-12" db="EMBL/GenBank/DDBJ databases">
        <title>Complete and draft genome sequences of new strains and members of some known species of the genus Rathayibacter isolated from plants.</title>
        <authorList>
            <person name="Tarlachkov S.V."/>
            <person name="Starodumova I.P."/>
            <person name="Dorofeeva L.V."/>
            <person name="Prisyazhnaya N.V."/>
            <person name="Leyn S."/>
            <person name="Zlamal J."/>
            <person name="Elan M."/>
            <person name="Osterman A.L."/>
            <person name="Nadler S."/>
            <person name="Subbotin S.A."/>
            <person name="Evtushenko L.I."/>
        </authorList>
    </citation>
    <scope>NUCLEOTIDE SEQUENCE [LARGE SCALE GENOMIC DNA]</scope>
    <source>
        <strain evidence="5">VKM Ac-2761</strain>
    </source>
</reference>
<feature type="region of interest" description="Disordered" evidence="1">
    <location>
        <begin position="60"/>
        <end position="100"/>
    </location>
</feature>
<organism evidence="2 4">
    <name type="scientific">Rathayibacter tanaceti</name>
    <dbReference type="NCBI Taxonomy" id="1671680"/>
    <lineage>
        <taxon>Bacteria</taxon>
        <taxon>Bacillati</taxon>
        <taxon>Actinomycetota</taxon>
        <taxon>Actinomycetes</taxon>
        <taxon>Micrococcales</taxon>
        <taxon>Microbacteriaceae</taxon>
        <taxon>Rathayibacter</taxon>
    </lineage>
</organism>
<reference evidence="3" key="2">
    <citation type="submission" date="2019-12" db="EMBL/GenBank/DDBJ databases">
        <title>Complete and Draft Genome Sequences of New Strains and Members of Some Known Species of the Genus Rathayibacter isolated from Plants.</title>
        <authorList>
            <person name="Tarlachkov S.V."/>
            <person name="Starodumova I.P."/>
            <person name="Dorofeeva L.V."/>
            <person name="Prisyazhnaya N.V."/>
            <person name="Leyn S.A."/>
            <person name="Zlamal J.E."/>
            <person name="Elane M.L."/>
            <person name="Osterman A.L."/>
            <person name="Nadler S.A."/>
            <person name="Subbotin S.A."/>
            <person name="Evtushenko L.I."/>
        </authorList>
    </citation>
    <scope>NUCLEOTIDE SEQUENCE</scope>
    <source>
        <strain evidence="3">VKM Ac-2761</strain>
    </source>
</reference>